<feature type="transmembrane region" description="Helical" evidence="6">
    <location>
        <begin position="255"/>
        <end position="281"/>
    </location>
</feature>
<reference evidence="7 8" key="1">
    <citation type="submission" date="2015-02" db="EMBL/GenBank/DDBJ databases">
        <title>Draft genome sequences of ten Microbacterium spp. with emphasis on heavy metal contaminated environments.</title>
        <authorList>
            <person name="Corretto E."/>
        </authorList>
    </citation>
    <scope>NUCLEOTIDE SEQUENCE [LARGE SCALE GENOMIC DNA]</scope>
    <source>
        <strain evidence="7 8">DSM 12510</strain>
    </source>
</reference>
<dbReference type="Pfam" id="PF03631">
    <property type="entry name" value="Virul_fac_BrkB"/>
    <property type="match status" value="1"/>
</dbReference>
<accession>A0A0M2HAX9</accession>
<evidence type="ECO:0000313" key="7">
    <source>
        <dbReference type="EMBL" id="KJL41333.1"/>
    </source>
</evidence>
<evidence type="ECO:0000256" key="2">
    <source>
        <dbReference type="ARBA" id="ARBA00022475"/>
    </source>
</evidence>
<name>A0A0M2HAX9_9MICO</name>
<dbReference type="Proteomes" id="UP000033956">
    <property type="component" value="Unassembled WGS sequence"/>
</dbReference>
<keyword evidence="5 6" id="KW-0472">Membrane</keyword>
<evidence type="ECO:0000256" key="6">
    <source>
        <dbReference type="SAM" id="Phobius"/>
    </source>
</evidence>
<comment type="subcellular location">
    <subcellularLocation>
        <location evidence="1">Cell membrane</location>
        <topology evidence="1">Multi-pass membrane protein</topology>
    </subcellularLocation>
</comment>
<evidence type="ECO:0000256" key="3">
    <source>
        <dbReference type="ARBA" id="ARBA00022692"/>
    </source>
</evidence>
<dbReference type="AlphaFoldDB" id="A0A0M2HAX9"/>
<comment type="caution">
    <text evidence="7">The sequence shown here is derived from an EMBL/GenBank/DDBJ whole genome shotgun (WGS) entry which is preliminary data.</text>
</comment>
<dbReference type="GO" id="GO:0005886">
    <property type="term" value="C:plasma membrane"/>
    <property type="evidence" value="ECO:0007669"/>
    <property type="project" value="UniProtKB-SubCell"/>
</dbReference>
<organism evidence="7 8">
    <name type="scientific">Microbacterium terrae</name>
    <dbReference type="NCBI Taxonomy" id="69369"/>
    <lineage>
        <taxon>Bacteria</taxon>
        <taxon>Bacillati</taxon>
        <taxon>Actinomycetota</taxon>
        <taxon>Actinomycetes</taxon>
        <taxon>Micrococcales</taxon>
        <taxon>Microbacteriaceae</taxon>
        <taxon>Microbacterium</taxon>
    </lineage>
</organism>
<dbReference type="InterPro" id="IPR017039">
    <property type="entry name" value="Virul_fac_BrkB"/>
</dbReference>
<feature type="transmembrane region" description="Helical" evidence="6">
    <location>
        <begin position="221"/>
        <end position="243"/>
    </location>
</feature>
<evidence type="ECO:0000256" key="4">
    <source>
        <dbReference type="ARBA" id="ARBA00022989"/>
    </source>
</evidence>
<feature type="transmembrane region" description="Helical" evidence="6">
    <location>
        <begin position="98"/>
        <end position="120"/>
    </location>
</feature>
<keyword evidence="2" id="KW-1003">Cell membrane</keyword>
<dbReference type="PANTHER" id="PTHR30213">
    <property type="entry name" value="INNER MEMBRANE PROTEIN YHJD"/>
    <property type="match status" value="1"/>
</dbReference>
<sequence>MALKETIAKATAWALSLRLVRTWLHYSERRGPMLADSITYRTLFSLFAGVLLGFSFAALWLADNPVALEAIIDAVDAAIPGLIGTIVDVDDIDAPAGLTFAGIAALVGLVLAAIGAIGSLRNAMRTLSDSPFDDVMVVWVYVRNLALALAIGGGFVVAAAATFVGTAFVDTVSDWLGLAPGGFSAFLTNSVSTVAVFALDTGLIVLAFITLSGVRPPAGPLWSGAIIGGIGLTALQQLSGLFVGGASSNPLLVSFAALIALLLWINLSAQVILLASTWIILGTRERSDRVRERHGAPTMPLRRVRKAEDSVRVATDELNRAREAADLPGGKQ</sequence>
<dbReference type="PANTHER" id="PTHR30213:SF1">
    <property type="entry name" value="INNER MEMBRANE PROTEIN YHJD"/>
    <property type="match status" value="1"/>
</dbReference>
<dbReference type="OrthoDB" id="4987926at2"/>
<dbReference type="EMBL" id="JYIZ01000044">
    <property type="protein sequence ID" value="KJL41333.1"/>
    <property type="molecule type" value="Genomic_DNA"/>
</dbReference>
<evidence type="ECO:0000313" key="8">
    <source>
        <dbReference type="Proteomes" id="UP000033956"/>
    </source>
</evidence>
<dbReference type="STRING" id="92835.RS81_01401"/>
<evidence type="ECO:0000256" key="1">
    <source>
        <dbReference type="ARBA" id="ARBA00004651"/>
    </source>
</evidence>
<dbReference type="PATRIC" id="fig|92835.4.peg.1421"/>
<keyword evidence="4 6" id="KW-1133">Transmembrane helix</keyword>
<feature type="transmembrane region" description="Helical" evidence="6">
    <location>
        <begin position="38"/>
        <end position="62"/>
    </location>
</feature>
<proteinExistence type="predicted"/>
<feature type="transmembrane region" description="Helical" evidence="6">
    <location>
        <begin position="183"/>
        <end position="209"/>
    </location>
</feature>
<dbReference type="RefSeq" id="WP_045275353.1">
    <property type="nucleotide sequence ID" value="NZ_BAAAUP010000013.1"/>
</dbReference>
<evidence type="ECO:0000256" key="5">
    <source>
        <dbReference type="ARBA" id="ARBA00023136"/>
    </source>
</evidence>
<gene>
    <name evidence="7" type="primary">yhjD</name>
    <name evidence="7" type="ORF">RS81_01401</name>
</gene>
<keyword evidence="3 6" id="KW-0812">Transmembrane</keyword>
<keyword evidence="8" id="KW-1185">Reference proteome</keyword>
<feature type="transmembrane region" description="Helical" evidence="6">
    <location>
        <begin position="141"/>
        <end position="163"/>
    </location>
</feature>
<protein>
    <submittedName>
        <fullName evidence="7">Inner membrane protein YhjD</fullName>
    </submittedName>
</protein>